<reference evidence="3" key="1">
    <citation type="submission" date="2025-08" db="UniProtKB">
        <authorList>
            <consortium name="RefSeq"/>
        </authorList>
    </citation>
    <scope>IDENTIFICATION</scope>
</reference>
<accession>A0ABM0JIX9</accession>
<gene>
    <name evidence="3" type="primary">LOC101858699</name>
</gene>
<dbReference type="GeneID" id="101858699"/>
<keyword evidence="1" id="KW-1133">Transmembrane helix</keyword>
<protein>
    <submittedName>
        <fullName evidence="3">Uncharacterized protein LOC101858699</fullName>
    </submittedName>
</protein>
<evidence type="ECO:0000256" key="1">
    <source>
        <dbReference type="SAM" id="Phobius"/>
    </source>
</evidence>
<name>A0ABM0JIX9_APLCA</name>
<feature type="transmembrane region" description="Helical" evidence="1">
    <location>
        <begin position="59"/>
        <end position="81"/>
    </location>
</feature>
<dbReference type="RefSeq" id="XP_005094727.1">
    <property type="nucleotide sequence ID" value="XM_005094670.3"/>
</dbReference>
<feature type="transmembrane region" description="Helical" evidence="1">
    <location>
        <begin position="93"/>
        <end position="113"/>
    </location>
</feature>
<evidence type="ECO:0000313" key="2">
    <source>
        <dbReference type="Proteomes" id="UP000694888"/>
    </source>
</evidence>
<dbReference type="Proteomes" id="UP000694888">
    <property type="component" value="Unplaced"/>
</dbReference>
<proteinExistence type="predicted"/>
<keyword evidence="2" id="KW-1185">Reference proteome</keyword>
<feature type="transmembrane region" description="Helical" evidence="1">
    <location>
        <begin position="30"/>
        <end position="52"/>
    </location>
</feature>
<sequence length="149" mass="16726">MANTAESGASSATTTDQYAIYFELSPRLTWLVRIVNICTFFMVMISVILCFVQGHKNSSYYLIVCNLAISGFVCIVVNWWYKTGDLGSEKFWFILLICGVILWQCISSDIFIFKTELPAPTITTTPTPHTRNTTVFSWATMKSPITVGP</sequence>
<keyword evidence="1" id="KW-0472">Membrane</keyword>
<organism evidence="2 3">
    <name type="scientific">Aplysia californica</name>
    <name type="common">California sea hare</name>
    <dbReference type="NCBI Taxonomy" id="6500"/>
    <lineage>
        <taxon>Eukaryota</taxon>
        <taxon>Metazoa</taxon>
        <taxon>Spiralia</taxon>
        <taxon>Lophotrochozoa</taxon>
        <taxon>Mollusca</taxon>
        <taxon>Gastropoda</taxon>
        <taxon>Heterobranchia</taxon>
        <taxon>Euthyneura</taxon>
        <taxon>Tectipleura</taxon>
        <taxon>Aplysiida</taxon>
        <taxon>Aplysioidea</taxon>
        <taxon>Aplysiidae</taxon>
        <taxon>Aplysia</taxon>
    </lineage>
</organism>
<keyword evidence="1" id="KW-0812">Transmembrane</keyword>
<evidence type="ECO:0000313" key="3">
    <source>
        <dbReference type="RefSeq" id="XP_005094727.1"/>
    </source>
</evidence>